<comment type="subcellular location">
    <subcellularLocation>
        <location evidence="1">Nucleus</location>
    </subcellularLocation>
</comment>
<dbReference type="InterPro" id="IPR037496">
    <property type="entry name" value="BEND6-like"/>
</dbReference>
<evidence type="ECO:0000256" key="2">
    <source>
        <dbReference type="ARBA" id="ARBA00022491"/>
    </source>
</evidence>
<dbReference type="PANTHER" id="PTHR35346:SF1">
    <property type="entry name" value="BEN DOMAIN-CONTAINING PROTEIN 6"/>
    <property type="match status" value="1"/>
</dbReference>
<evidence type="ECO:0000313" key="8">
    <source>
        <dbReference type="Proteomes" id="UP001234178"/>
    </source>
</evidence>
<proteinExistence type="predicted"/>
<evidence type="ECO:0000256" key="1">
    <source>
        <dbReference type="ARBA" id="ARBA00004123"/>
    </source>
</evidence>
<dbReference type="PANTHER" id="PTHR35346">
    <property type="entry name" value="BEN DOMAIN-CONTAINING PROTEIN 6"/>
    <property type="match status" value="1"/>
</dbReference>
<dbReference type="EMBL" id="JAOYFB010000037">
    <property type="protein sequence ID" value="KAK4024638.1"/>
    <property type="molecule type" value="Genomic_DNA"/>
</dbReference>
<evidence type="ECO:0000256" key="6">
    <source>
        <dbReference type="SAM" id="MobiDB-lite"/>
    </source>
</evidence>
<feature type="region of interest" description="Disordered" evidence="6">
    <location>
        <begin position="84"/>
        <end position="256"/>
    </location>
</feature>
<keyword evidence="8" id="KW-1185">Reference proteome</keyword>
<evidence type="ECO:0000256" key="5">
    <source>
        <dbReference type="ARBA" id="ARBA00023242"/>
    </source>
</evidence>
<sequence>MSVKKSNYINGIHVLFKVHSTGEYTIGTAGIISQPKLPENDNIQLLDNVQKLFELKTKIKIRVENMDGKKKVIVATIHEKPTGRVEMEKLKTDEESKKSTEEVSREKAKEEEKKKAEEKSKKRAEEESIRKAEEESIRKAEEEARKRAKEETRKSTKEQKKKAEAESKISAVSSKRKTLESGFQRYAKNRLIYHDEPKVTTPPSHTDDDASESDSQKDMFLESTEESDEEASGDGSDVIRGKRDLEDEEDLEDDDMSLFHKSSFGCSNKDESDGKCNSTAISIRTATRTVANVNDSSLMENSSTPSRRQQMTDFKDRINDLEKENGFLHYQIDEKDAEIESLKTEILELKSQHNPDNLVERINAALSAANGMASNERNVASNQNGSRLSTSMDQIMVQLVQGHPLKIKKYELKFAMTIGRLNPGNLHSMVNKIMESIYTRIYMSEHSLLGLPP</sequence>
<keyword evidence="5" id="KW-0539">Nucleus</keyword>
<accession>A0ABR0AHU7</accession>
<protein>
    <submittedName>
        <fullName evidence="7">Uncharacterized protein</fullName>
    </submittedName>
</protein>
<comment type="caution">
    <text evidence="7">The sequence shown here is derived from an EMBL/GenBank/DDBJ whole genome shotgun (WGS) entry which is preliminary data.</text>
</comment>
<feature type="compositionally biased region" description="Acidic residues" evidence="6">
    <location>
        <begin position="223"/>
        <end position="232"/>
    </location>
</feature>
<keyword evidence="2" id="KW-0678">Repressor</keyword>
<dbReference type="Proteomes" id="UP001234178">
    <property type="component" value="Unassembled WGS sequence"/>
</dbReference>
<keyword evidence="3" id="KW-0805">Transcription regulation</keyword>
<feature type="compositionally biased region" description="Acidic residues" evidence="6">
    <location>
        <begin position="246"/>
        <end position="256"/>
    </location>
</feature>
<gene>
    <name evidence="7" type="ORF">OUZ56_010060</name>
</gene>
<name>A0ABR0AHU7_9CRUS</name>
<feature type="compositionally biased region" description="Basic and acidic residues" evidence="6">
    <location>
        <begin position="84"/>
        <end position="167"/>
    </location>
</feature>
<organism evidence="7 8">
    <name type="scientific">Daphnia magna</name>
    <dbReference type="NCBI Taxonomy" id="35525"/>
    <lineage>
        <taxon>Eukaryota</taxon>
        <taxon>Metazoa</taxon>
        <taxon>Ecdysozoa</taxon>
        <taxon>Arthropoda</taxon>
        <taxon>Crustacea</taxon>
        <taxon>Branchiopoda</taxon>
        <taxon>Diplostraca</taxon>
        <taxon>Cladocera</taxon>
        <taxon>Anomopoda</taxon>
        <taxon>Daphniidae</taxon>
        <taxon>Daphnia</taxon>
    </lineage>
</organism>
<reference evidence="7 8" key="1">
    <citation type="journal article" date="2023" name="Nucleic Acids Res.">
        <title>The hologenome of Daphnia magna reveals possible DNA methylation and microbiome-mediated evolution of the host genome.</title>
        <authorList>
            <person name="Chaturvedi A."/>
            <person name="Li X."/>
            <person name="Dhandapani V."/>
            <person name="Marshall H."/>
            <person name="Kissane S."/>
            <person name="Cuenca-Cambronero M."/>
            <person name="Asole G."/>
            <person name="Calvet F."/>
            <person name="Ruiz-Romero M."/>
            <person name="Marangio P."/>
            <person name="Guigo R."/>
            <person name="Rago D."/>
            <person name="Mirbahai L."/>
            <person name="Eastwood N."/>
            <person name="Colbourne J.K."/>
            <person name="Zhou J."/>
            <person name="Mallon E."/>
            <person name="Orsini L."/>
        </authorList>
    </citation>
    <scope>NUCLEOTIDE SEQUENCE [LARGE SCALE GENOMIC DNA]</scope>
    <source>
        <strain evidence="7">LRV0_1</strain>
    </source>
</reference>
<keyword evidence="4" id="KW-0804">Transcription</keyword>
<evidence type="ECO:0000256" key="4">
    <source>
        <dbReference type="ARBA" id="ARBA00023163"/>
    </source>
</evidence>
<evidence type="ECO:0000313" key="7">
    <source>
        <dbReference type="EMBL" id="KAK4024638.1"/>
    </source>
</evidence>
<evidence type="ECO:0000256" key="3">
    <source>
        <dbReference type="ARBA" id="ARBA00023015"/>
    </source>
</evidence>